<accession>A9PF69</accession>
<evidence type="ECO:0000256" key="1">
    <source>
        <dbReference type="SAM" id="MobiDB-lite"/>
    </source>
</evidence>
<dbReference type="EMBL" id="EF146984">
    <property type="protein sequence ID" value="ABK95022.1"/>
    <property type="molecule type" value="mRNA"/>
</dbReference>
<feature type="region of interest" description="Disordered" evidence="1">
    <location>
        <begin position="1"/>
        <end position="54"/>
    </location>
</feature>
<organism evidence="2">
    <name type="scientific">Populus trichocarpa</name>
    <name type="common">Western balsam poplar</name>
    <name type="synonym">Populus balsamifera subsp. trichocarpa</name>
    <dbReference type="NCBI Taxonomy" id="3694"/>
    <lineage>
        <taxon>Eukaryota</taxon>
        <taxon>Viridiplantae</taxon>
        <taxon>Streptophyta</taxon>
        <taxon>Embryophyta</taxon>
        <taxon>Tracheophyta</taxon>
        <taxon>Spermatophyta</taxon>
        <taxon>Magnoliopsida</taxon>
        <taxon>eudicotyledons</taxon>
        <taxon>Gunneridae</taxon>
        <taxon>Pentapetalae</taxon>
        <taxon>rosids</taxon>
        <taxon>fabids</taxon>
        <taxon>Malpighiales</taxon>
        <taxon>Salicaceae</taxon>
        <taxon>Saliceae</taxon>
        <taxon>Populus</taxon>
    </lineage>
</organism>
<reference evidence="2" key="1">
    <citation type="journal article" date="2008" name="BMC Genomics">
        <title>Analysis of 4,664 high-quality sequence-finished poplar full-length cDNA clones and their utility for the discovery of genes responding to insect feeding.</title>
        <authorList>
            <person name="Ralph S.G."/>
            <person name="Chun H.J."/>
            <person name="Cooper D."/>
            <person name="Kirkpatrick R."/>
            <person name="Kolosova N."/>
            <person name="Gunter L."/>
            <person name="Tuskan G.A."/>
            <person name="Douglas C.J."/>
            <person name="Holt R.A."/>
            <person name="Jones S.J."/>
            <person name="Marra M.A."/>
            <person name="Bohlmann J."/>
        </authorList>
    </citation>
    <scope>NUCLEOTIDE SEQUENCE</scope>
    <source>
        <tissue evidence="2">Young and mature leaves</tissue>
    </source>
</reference>
<sequence length="54" mass="6313">MRTESEDCCQLRLPENGQRQEPTMPKPKRYKGWGDSISIKSRAKKQQHRGTPKD</sequence>
<evidence type="ECO:0000313" key="2">
    <source>
        <dbReference type="EMBL" id="ABK95022.1"/>
    </source>
</evidence>
<protein>
    <submittedName>
        <fullName evidence="2">Uncharacterized protein</fullName>
    </submittedName>
</protein>
<dbReference type="AlphaFoldDB" id="A9PF69"/>
<feature type="compositionally biased region" description="Basic residues" evidence="1">
    <location>
        <begin position="41"/>
        <end position="54"/>
    </location>
</feature>
<proteinExistence type="evidence at transcript level"/>
<name>A9PF69_POPTR</name>